<feature type="domain" description="Membrane insertase YidC N-terminal" evidence="16">
    <location>
        <begin position="78"/>
        <end position="358"/>
    </location>
</feature>
<comment type="subunit">
    <text evidence="13">Interacts with the Sec translocase complex via SecD. Specifically interacts with transmembrane segments of nascent integral membrane proteins during membrane integration.</text>
</comment>
<evidence type="ECO:0000256" key="2">
    <source>
        <dbReference type="ARBA" id="ARBA00010527"/>
    </source>
</evidence>
<feature type="transmembrane region" description="Helical" evidence="13">
    <location>
        <begin position="439"/>
        <end position="460"/>
    </location>
</feature>
<dbReference type="NCBIfam" id="TIGR03592">
    <property type="entry name" value="yidC_oxa1_cterm"/>
    <property type="match status" value="1"/>
</dbReference>
<evidence type="ECO:0000256" key="5">
    <source>
        <dbReference type="ARBA" id="ARBA00022475"/>
    </source>
</evidence>
<comment type="subcellular location">
    <subcellularLocation>
        <location evidence="1">Cell inner membrane</location>
        <topology evidence="1">Multi-pass membrane protein</topology>
    </subcellularLocation>
    <subcellularLocation>
        <location evidence="13">Cell membrane</location>
        <topology evidence="13">Multi-pass membrane protein</topology>
    </subcellularLocation>
</comment>
<feature type="transmembrane region" description="Helical" evidence="13">
    <location>
        <begin position="480"/>
        <end position="497"/>
    </location>
</feature>
<dbReference type="GO" id="GO:0032977">
    <property type="term" value="F:membrane insertase activity"/>
    <property type="evidence" value="ECO:0007669"/>
    <property type="project" value="InterPro"/>
</dbReference>
<feature type="region of interest" description="Disordered" evidence="14">
    <location>
        <begin position="41"/>
        <end position="66"/>
    </location>
</feature>
<keyword evidence="7 13" id="KW-0653">Protein transport</keyword>
<name>A0A4R6YAC8_9BURK</name>
<dbReference type="RefSeq" id="WP_133619070.1">
    <property type="nucleotide sequence ID" value="NZ_SNZE01000003.1"/>
</dbReference>
<evidence type="ECO:0000256" key="11">
    <source>
        <dbReference type="ARBA" id="ARBA00033245"/>
    </source>
</evidence>
<dbReference type="PANTHER" id="PTHR12428">
    <property type="entry name" value="OXA1"/>
    <property type="match status" value="1"/>
</dbReference>
<keyword evidence="4 13" id="KW-0813">Transport</keyword>
<gene>
    <name evidence="13" type="primary">yidC</name>
    <name evidence="17" type="ORF">DFR44_10332</name>
</gene>
<dbReference type="GO" id="GO:0015031">
    <property type="term" value="P:protein transport"/>
    <property type="evidence" value="ECO:0007669"/>
    <property type="project" value="UniProtKB-KW"/>
</dbReference>
<feature type="domain" description="Membrane insertase YidC/Oxa/ALB C-terminal" evidence="15">
    <location>
        <begin position="370"/>
        <end position="548"/>
    </location>
</feature>
<evidence type="ECO:0000256" key="12">
    <source>
        <dbReference type="ARBA" id="ARBA00033342"/>
    </source>
</evidence>
<evidence type="ECO:0000256" key="4">
    <source>
        <dbReference type="ARBA" id="ARBA00022448"/>
    </source>
</evidence>
<dbReference type="PANTHER" id="PTHR12428:SF65">
    <property type="entry name" value="CYTOCHROME C OXIDASE ASSEMBLY PROTEIN COX18, MITOCHONDRIAL"/>
    <property type="match status" value="1"/>
</dbReference>
<dbReference type="NCBIfam" id="NF002352">
    <property type="entry name" value="PRK01318.1-3"/>
    <property type="match status" value="1"/>
</dbReference>
<feature type="transmembrane region" description="Helical" evidence="13">
    <location>
        <begin position="509"/>
        <end position="534"/>
    </location>
</feature>
<organism evidence="17 18">
    <name type="scientific">Hydromonas duriensis</name>
    <dbReference type="NCBI Taxonomy" id="1527608"/>
    <lineage>
        <taxon>Bacteria</taxon>
        <taxon>Pseudomonadati</taxon>
        <taxon>Pseudomonadota</taxon>
        <taxon>Betaproteobacteria</taxon>
        <taxon>Burkholderiales</taxon>
        <taxon>Burkholderiaceae</taxon>
        <taxon>Hydromonas</taxon>
    </lineage>
</organism>
<dbReference type="GO" id="GO:0005886">
    <property type="term" value="C:plasma membrane"/>
    <property type="evidence" value="ECO:0007669"/>
    <property type="project" value="UniProtKB-SubCell"/>
</dbReference>
<keyword evidence="8 13" id="KW-1133">Transmembrane helix</keyword>
<dbReference type="NCBIfam" id="TIGR03593">
    <property type="entry name" value="yidC_nterm"/>
    <property type="match status" value="1"/>
</dbReference>
<proteinExistence type="inferred from homology"/>
<keyword evidence="18" id="KW-1185">Reference proteome</keyword>
<evidence type="ECO:0000313" key="18">
    <source>
        <dbReference type="Proteomes" id="UP000294480"/>
    </source>
</evidence>
<dbReference type="Pfam" id="PF14849">
    <property type="entry name" value="YidC_periplas"/>
    <property type="match status" value="1"/>
</dbReference>
<evidence type="ECO:0000259" key="16">
    <source>
        <dbReference type="Pfam" id="PF14849"/>
    </source>
</evidence>
<evidence type="ECO:0000256" key="1">
    <source>
        <dbReference type="ARBA" id="ARBA00004429"/>
    </source>
</evidence>
<dbReference type="GO" id="GO:0051205">
    <property type="term" value="P:protein insertion into membrane"/>
    <property type="evidence" value="ECO:0007669"/>
    <property type="project" value="TreeGrafter"/>
</dbReference>
<feature type="compositionally biased region" description="Low complexity" evidence="14">
    <location>
        <begin position="44"/>
        <end position="66"/>
    </location>
</feature>
<dbReference type="CDD" id="cd19961">
    <property type="entry name" value="EcYidC-like_peri"/>
    <property type="match status" value="1"/>
</dbReference>
<dbReference type="Gene3D" id="2.70.98.90">
    <property type="match status" value="1"/>
</dbReference>
<accession>A0A4R6YAC8</accession>
<dbReference type="HAMAP" id="MF_01810">
    <property type="entry name" value="YidC_type1"/>
    <property type="match status" value="1"/>
</dbReference>
<dbReference type="Proteomes" id="UP000294480">
    <property type="component" value="Unassembled WGS sequence"/>
</dbReference>
<dbReference type="InterPro" id="IPR028053">
    <property type="entry name" value="Membr_insert_YidC_N"/>
</dbReference>
<evidence type="ECO:0000256" key="10">
    <source>
        <dbReference type="ARBA" id="ARBA00023186"/>
    </source>
</evidence>
<feature type="transmembrane region" description="Helical" evidence="13">
    <location>
        <begin position="370"/>
        <end position="390"/>
    </location>
</feature>
<evidence type="ECO:0000256" key="8">
    <source>
        <dbReference type="ARBA" id="ARBA00022989"/>
    </source>
</evidence>
<evidence type="ECO:0000256" key="3">
    <source>
        <dbReference type="ARBA" id="ARBA00015325"/>
    </source>
</evidence>
<dbReference type="EMBL" id="SNZE01000003">
    <property type="protein sequence ID" value="TDR32519.1"/>
    <property type="molecule type" value="Genomic_DNA"/>
</dbReference>
<keyword evidence="5 13" id="KW-1003">Cell membrane</keyword>
<dbReference type="InterPro" id="IPR019998">
    <property type="entry name" value="Membr_insert_YidC"/>
</dbReference>
<keyword evidence="9 13" id="KW-0472">Membrane</keyword>
<dbReference type="OrthoDB" id="9780552at2"/>
<dbReference type="AlphaFoldDB" id="A0A4R6YAC8"/>
<evidence type="ECO:0000259" key="15">
    <source>
        <dbReference type="Pfam" id="PF02096"/>
    </source>
</evidence>
<dbReference type="PRINTS" id="PR01900">
    <property type="entry name" value="YIDCPROTEIN"/>
</dbReference>
<comment type="similarity">
    <text evidence="2 13">Belongs to the OXA1/ALB3/YidC family. Type 1 subfamily.</text>
</comment>
<evidence type="ECO:0000256" key="14">
    <source>
        <dbReference type="SAM" id="MobiDB-lite"/>
    </source>
</evidence>
<evidence type="ECO:0000256" key="6">
    <source>
        <dbReference type="ARBA" id="ARBA00022692"/>
    </source>
</evidence>
<keyword evidence="6 13" id="KW-0812">Transmembrane</keyword>
<dbReference type="InterPro" id="IPR028055">
    <property type="entry name" value="YidC/Oxa/ALB_C"/>
</dbReference>
<dbReference type="CDD" id="cd20070">
    <property type="entry name" value="5TM_YidC_Alb3"/>
    <property type="match status" value="1"/>
</dbReference>
<reference evidence="17 18" key="1">
    <citation type="submission" date="2019-03" db="EMBL/GenBank/DDBJ databases">
        <title>Genomic Encyclopedia of Type Strains, Phase IV (KMG-IV): sequencing the most valuable type-strain genomes for metagenomic binning, comparative biology and taxonomic classification.</title>
        <authorList>
            <person name="Goeker M."/>
        </authorList>
    </citation>
    <scope>NUCLEOTIDE SEQUENCE [LARGE SCALE GENOMIC DNA]</scope>
    <source>
        <strain evidence="17 18">DSM 102852</strain>
    </source>
</reference>
<keyword evidence="10 13" id="KW-0143">Chaperone</keyword>
<dbReference type="InterPro" id="IPR038221">
    <property type="entry name" value="YidC_periplasmic_sf"/>
</dbReference>
<comment type="function">
    <text evidence="13">Required for the insertion and/or proper folding and/or complex formation of integral membrane proteins into the membrane. Involved in integration of membrane proteins that insert both dependently and independently of the Sec translocase complex, as well as at least some lipoproteins. Aids folding of multispanning membrane proteins.</text>
</comment>
<sequence>MKNFSPRTLLWLVFAGSLLLLWNNWQLQHMPAPTASTAAVESKTSGAVTPASASSTSSDAKPSNSAEGFQLKGQALLLENDVLRLKINTEGGVVQLAQLKQFKNNHDDSLNTVLFNSASSDPEVKNPNQVYFARSGLANAELGLNHKTIFTASAPESVMKDGQDAVSITLTAQNNGVTLRKIYTLKRGSYLVDVKHEIDNASANAFVPRLYLDLARDTSDIGDSRFYVTYTGPVVYNEENKFKKVPFADIAKGKVDYTTKADNGWVGMVQHYFVSAWVMPEKVERTFYTDTIQSRPFAAYNVGEITSLPEVAPAGQTSFDAQLYVGPQDQKTLAAIAPGLELTVDYGWLTIIAKPVHWFMGFLHAFIGNWGWTIIALTILMKLAFFPLTAASYKSMAKMKALAPKLKVLQEQYGEDRMKLNQATMELYKAEKVNPAGGCLPMLVQMPIFIALFYVLQAAVEMRGAPWMGWIKDLSVPDPLWILPVLYMITMFIQTKLNPTPADPMQARMMLMMPLIFGVTFFFFPSGLVLYWVVSNIFSIAQQWYITKHIMDPAPKP</sequence>
<evidence type="ECO:0000256" key="9">
    <source>
        <dbReference type="ARBA" id="ARBA00023136"/>
    </source>
</evidence>
<evidence type="ECO:0000313" key="17">
    <source>
        <dbReference type="EMBL" id="TDR32519.1"/>
    </source>
</evidence>
<dbReference type="InterPro" id="IPR047196">
    <property type="entry name" value="YidC_ALB_C"/>
</dbReference>
<comment type="caution">
    <text evidence="17">The sequence shown here is derived from an EMBL/GenBank/DDBJ whole genome shotgun (WGS) entry which is preliminary data.</text>
</comment>
<evidence type="ECO:0000256" key="13">
    <source>
        <dbReference type="HAMAP-Rule" id="MF_01810"/>
    </source>
</evidence>
<dbReference type="Pfam" id="PF02096">
    <property type="entry name" value="60KD_IMP"/>
    <property type="match status" value="1"/>
</dbReference>
<protein>
    <recommendedName>
        <fullName evidence="3 13">Membrane protein insertase YidC</fullName>
    </recommendedName>
    <alternativeName>
        <fullName evidence="12 13">Foldase YidC</fullName>
    </alternativeName>
    <alternativeName>
        <fullName evidence="11 13">Membrane integrase YidC</fullName>
    </alternativeName>
    <alternativeName>
        <fullName evidence="13">Membrane protein YidC</fullName>
    </alternativeName>
</protein>
<dbReference type="PRINTS" id="PR00701">
    <property type="entry name" value="60KDINNERMP"/>
</dbReference>
<evidence type="ECO:0000256" key="7">
    <source>
        <dbReference type="ARBA" id="ARBA00022927"/>
    </source>
</evidence>
<dbReference type="InterPro" id="IPR001708">
    <property type="entry name" value="YidC/ALB3/OXA1/COX18"/>
</dbReference>